<dbReference type="InterPro" id="IPR030678">
    <property type="entry name" value="Peptide/Ni-bd"/>
</dbReference>
<gene>
    <name evidence="3" type="ORF">AB0I59_10215</name>
</gene>
<feature type="domain" description="Solute-binding protein family 5" evidence="2">
    <location>
        <begin position="76"/>
        <end position="438"/>
    </location>
</feature>
<dbReference type="Gene3D" id="3.90.76.10">
    <property type="entry name" value="Dipeptide-binding Protein, Domain 1"/>
    <property type="match status" value="1"/>
</dbReference>
<evidence type="ECO:0000313" key="4">
    <source>
        <dbReference type="Proteomes" id="UP001551675"/>
    </source>
</evidence>
<dbReference type="CDD" id="cd00995">
    <property type="entry name" value="PBP2_NikA_DppA_OppA_like"/>
    <property type="match status" value="1"/>
</dbReference>
<accession>A0ABV3GBI6</accession>
<name>A0ABV3GBI6_MICGL</name>
<reference evidence="3 4" key="1">
    <citation type="submission" date="2024-06" db="EMBL/GenBank/DDBJ databases">
        <title>The Natural Products Discovery Center: Release of the First 8490 Sequenced Strains for Exploring Actinobacteria Biosynthetic Diversity.</title>
        <authorList>
            <person name="Kalkreuter E."/>
            <person name="Kautsar S.A."/>
            <person name="Yang D."/>
            <person name="Bader C.D."/>
            <person name="Teijaro C.N."/>
            <person name="Fluegel L."/>
            <person name="Davis C.M."/>
            <person name="Simpson J.R."/>
            <person name="Lauterbach L."/>
            <person name="Steele A.D."/>
            <person name="Gui C."/>
            <person name="Meng S."/>
            <person name="Li G."/>
            <person name="Viehrig K."/>
            <person name="Ye F."/>
            <person name="Su P."/>
            <person name="Kiefer A.F."/>
            <person name="Nichols A."/>
            <person name="Cepeda A.J."/>
            <person name="Yan W."/>
            <person name="Fan B."/>
            <person name="Jiang Y."/>
            <person name="Adhikari A."/>
            <person name="Zheng C.-J."/>
            <person name="Schuster L."/>
            <person name="Cowan T.M."/>
            <person name="Smanski M.J."/>
            <person name="Chevrette M.G."/>
            <person name="De Carvalho L.P.S."/>
            <person name="Shen B."/>
        </authorList>
    </citation>
    <scope>NUCLEOTIDE SEQUENCE [LARGE SCALE GENOMIC DNA]</scope>
    <source>
        <strain evidence="3 4">NPDC050100</strain>
    </source>
</reference>
<evidence type="ECO:0000256" key="1">
    <source>
        <dbReference type="SAM" id="SignalP"/>
    </source>
</evidence>
<feature type="chain" id="PRO_5045375312" evidence="1">
    <location>
        <begin position="22"/>
        <end position="516"/>
    </location>
</feature>
<dbReference type="Gene3D" id="3.10.105.10">
    <property type="entry name" value="Dipeptide-binding Protein, Domain 3"/>
    <property type="match status" value="1"/>
</dbReference>
<dbReference type="PIRSF" id="PIRSF002741">
    <property type="entry name" value="MppA"/>
    <property type="match status" value="1"/>
</dbReference>
<keyword evidence="4" id="KW-1185">Reference proteome</keyword>
<dbReference type="InterPro" id="IPR000914">
    <property type="entry name" value="SBP_5_dom"/>
</dbReference>
<organism evidence="3 4">
    <name type="scientific">Microtetraspora glauca</name>
    <dbReference type="NCBI Taxonomy" id="1996"/>
    <lineage>
        <taxon>Bacteria</taxon>
        <taxon>Bacillati</taxon>
        <taxon>Actinomycetota</taxon>
        <taxon>Actinomycetes</taxon>
        <taxon>Streptosporangiales</taxon>
        <taxon>Streptosporangiaceae</taxon>
        <taxon>Microtetraspora</taxon>
    </lineage>
</organism>
<dbReference type="PANTHER" id="PTHR30290:SF83">
    <property type="entry name" value="ABC TRANSPORTER SUBSTRATE-BINDING PROTEIN"/>
    <property type="match status" value="1"/>
</dbReference>
<comment type="caution">
    <text evidence="3">The sequence shown here is derived from an EMBL/GenBank/DDBJ whole genome shotgun (WGS) entry which is preliminary data.</text>
</comment>
<dbReference type="InterPro" id="IPR039424">
    <property type="entry name" value="SBP_5"/>
</dbReference>
<feature type="signal peptide" evidence="1">
    <location>
        <begin position="1"/>
        <end position="21"/>
    </location>
</feature>
<keyword evidence="1" id="KW-0732">Signal</keyword>
<sequence length="516" mass="56327">MSRRRLAAVTALTLLPGAALAGTARADSAAEIVVGTCQAYQISNVGTLDACGSEPLDALFTGLTEYVPGTSRARYAVATSITTKDNRVYHVTLRKGWKFHDGTEVKARNFVEAWNQTAATKTDSSFLFGEIEGYGKRKMSGLKVTGDHTFTITLSAPLGVFVKRLSMSAFSPLPDSTLKNPASFEKKPVGNGPYRVVSWSPSSESVVERSDDYPGAKPAVERIVYRAYRDEDVLYADLRSGDVDFTTLIPSTKLATFKKDLDGRVISRPGHVNQVITFPAKVAANTDFRKAISMAIDRERITREVFGGGRVPARSFVPPTAEGSRRDPCGQVCAYNPNKARKYLTKALASGFRPPAVLPLYYNADSAHADWVKPVAASVNKTLGGKVKVVPKPIRTFYEFREAVTGGRLDGMFRVGWQLDFPHIQNVLAPMYGSDGVSNDGGYRNPRFDALLRAADRQRSSAKAIKLYQQAEALLVRDLPAIPLWDYGQLAGFSERIAKAGLTPTGWLDPMTVRLA</sequence>
<protein>
    <submittedName>
        <fullName evidence="3">ABC transporter substrate-binding protein</fullName>
    </submittedName>
</protein>
<evidence type="ECO:0000313" key="3">
    <source>
        <dbReference type="EMBL" id="MEV0968998.1"/>
    </source>
</evidence>
<dbReference type="Proteomes" id="UP001551675">
    <property type="component" value="Unassembled WGS sequence"/>
</dbReference>
<dbReference type="RefSeq" id="WP_358131856.1">
    <property type="nucleotide sequence ID" value="NZ_JBFALK010000004.1"/>
</dbReference>
<evidence type="ECO:0000259" key="2">
    <source>
        <dbReference type="Pfam" id="PF00496"/>
    </source>
</evidence>
<dbReference type="EMBL" id="JBFALK010000004">
    <property type="protein sequence ID" value="MEV0968998.1"/>
    <property type="molecule type" value="Genomic_DNA"/>
</dbReference>
<dbReference type="PANTHER" id="PTHR30290">
    <property type="entry name" value="PERIPLASMIC BINDING COMPONENT OF ABC TRANSPORTER"/>
    <property type="match status" value="1"/>
</dbReference>
<dbReference type="Pfam" id="PF00496">
    <property type="entry name" value="SBP_bac_5"/>
    <property type="match status" value="1"/>
</dbReference>
<dbReference type="SUPFAM" id="SSF53850">
    <property type="entry name" value="Periplasmic binding protein-like II"/>
    <property type="match status" value="1"/>
</dbReference>
<dbReference type="Gene3D" id="3.40.190.10">
    <property type="entry name" value="Periplasmic binding protein-like II"/>
    <property type="match status" value="1"/>
</dbReference>
<proteinExistence type="predicted"/>